<gene>
    <name evidence="2" type="ORF">KCH_68260</name>
</gene>
<sequence>MSEPPPAVRLTDPRALRAYAHPTRMALVGLLRVHGPLTATRAAELLGTESVASCSFHLRQLAKYGLVEEAGGGRGREKPWQATAAFTSWDSSPADPEQAAAVDTLQRAVLDGYFARATAWLAHRAEETPQWREAAGFGDTLVHVTAAELLELQARIEELTRPYRERRPAGGEPPEGTRPVQLIQLAVPTDVRP</sequence>
<dbReference type="SUPFAM" id="SSF46785">
    <property type="entry name" value="Winged helix' DNA-binding domain"/>
    <property type="match status" value="1"/>
</dbReference>
<dbReference type="PATRIC" id="fig|1348663.4.peg.6607"/>
<dbReference type="HOGENOM" id="CLU_087580_0_0_11"/>
<comment type="caution">
    <text evidence="2">The sequence shown here is derived from an EMBL/GenBank/DDBJ whole genome shotgun (WGS) entry which is preliminary data.</text>
</comment>
<dbReference type="InterPro" id="IPR036390">
    <property type="entry name" value="WH_DNA-bd_sf"/>
</dbReference>
<reference evidence="2 3" key="1">
    <citation type="submission" date="2014-05" db="EMBL/GenBank/DDBJ databases">
        <title>Draft Genome Sequence of Kitasatospora cheerisanensis KCTC 2395.</title>
        <authorList>
            <person name="Nam D.H."/>
        </authorList>
    </citation>
    <scope>NUCLEOTIDE SEQUENCE [LARGE SCALE GENOMIC DNA]</scope>
    <source>
        <strain evidence="2 3">KCTC 2395</strain>
    </source>
</reference>
<evidence type="ECO:0000256" key="1">
    <source>
        <dbReference type="SAM" id="MobiDB-lite"/>
    </source>
</evidence>
<dbReference type="Proteomes" id="UP000027178">
    <property type="component" value="Unassembled WGS sequence"/>
</dbReference>
<protein>
    <submittedName>
        <fullName evidence="2">ArsR family transcriptional regulator</fullName>
    </submittedName>
</protein>
<dbReference type="RefSeq" id="WP_035868911.1">
    <property type="nucleotide sequence ID" value="NZ_KK853997.1"/>
</dbReference>
<organism evidence="2 3">
    <name type="scientific">Kitasatospora cheerisanensis KCTC 2395</name>
    <dbReference type="NCBI Taxonomy" id="1348663"/>
    <lineage>
        <taxon>Bacteria</taxon>
        <taxon>Bacillati</taxon>
        <taxon>Actinomycetota</taxon>
        <taxon>Actinomycetes</taxon>
        <taxon>Kitasatosporales</taxon>
        <taxon>Streptomycetaceae</taxon>
        <taxon>Kitasatospora</taxon>
    </lineage>
</organism>
<evidence type="ECO:0000313" key="3">
    <source>
        <dbReference type="Proteomes" id="UP000027178"/>
    </source>
</evidence>
<proteinExistence type="predicted"/>
<accession>A0A066YN88</accession>
<dbReference type="EMBL" id="JNBY01000145">
    <property type="protein sequence ID" value="KDN81379.1"/>
    <property type="molecule type" value="Genomic_DNA"/>
</dbReference>
<evidence type="ECO:0000313" key="2">
    <source>
        <dbReference type="EMBL" id="KDN81379.1"/>
    </source>
</evidence>
<name>A0A066YN88_9ACTN</name>
<dbReference type="CDD" id="cd00090">
    <property type="entry name" value="HTH_ARSR"/>
    <property type="match status" value="1"/>
</dbReference>
<dbReference type="Gene3D" id="1.10.10.10">
    <property type="entry name" value="Winged helix-like DNA-binding domain superfamily/Winged helix DNA-binding domain"/>
    <property type="match status" value="1"/>
</dbReference>
<dbReference type="Pfam" id="PF12840">
    <property type="entry name" value="HTH_20"/>
    <property type="match status" value="1"/>
</dbReference>
<feature type="region of interest" description="Disordered" evidence="1">
    <location>
        <begin position="161"/>
        <end position="181"/>
    </location>
</feature>
<dbReference type="AlphaFoldDB" id="A0A066YN88"/>
<dbReference type="InterPro" id="IPR011991">
    <property type="entry name" value="ArsR-like_HTH"/>
</dbReference>
<keyword evidence="3" id="KW-1185">Reference proteome</keyword>
<dbReference type="InterPro" id="IPR036388">
    <property type="entry name" value="WH-like_DNA-bd_sf"/>
</dbReference>
<dbReference type="OrthoDB" id="7945987at2"/>
<dbReference type="eggNOG" id="COG0640">
    <property type="taxonomic scope" value="Bacteria"/>
</dbReference>